<dbReference type="HOGENOM" id="CLU_867984_0_0_9"/>
<dbReference type="Proteomes" id="UP000002892">
    <property type="component" value="Chromosome"/>
</dbReference>
<dbReference type="OrthoDB" id="1795261at2"/>
<sequence length="320" mass="33700">MKFSGNTPSNPYEPMGPQGFPTLPSAPLGPGQSPGTIRDTLGSRLKASGIFQKDGQLQNMRGGFIGPKQTPFSGPVQGNPWQAPSLSQNMGALSQPMGGNNPNMGYSQNMGFNPNPGYNQPQLQGTNQVMKPRQLILQPAQEGIAANGVATISPDNSFLLVANLPPPQTFLGQGQVGQYAAYLVDNKGKMGFLAGVLRPVGNGVYRTHFQSPVPLYPYSRTIVSLEGIGQLGQAPNGPIILKVKEPRGPMAFFTPVKNTAQSFWGKISNLISGRKNPVIGPDSVPAPISAPIPSPVAPEVLPVPSQMEVPSGVVPPLPPQ</sequence>
<dbReference type="RefSeq" id="WP_014829220.1">
    <property type="nucleotide sequence ID" value="NC_018068.1"/>
</dbReference>
<organism evidence="2 3">
    <name type="scientific">Desulfosporosinus acidiphilus (strain DSM 22704 / JCM 16185 / SJ4)</name>
    <dbReference type="NCBI Taxonomy" id="646529"/>
    <lineage>
        <taxon>Bacteria</taxon>
        <taxon>Bacillati</taxon>
        <taxon>Bacillota</taxon>
        <taxon>Clostridia</taxon>
        <taxon>Eubacteriales</taxon>
        <taxon>Desulfitobacteriaceae</taxon>
        <taxon>Desulfosporosinus</taxon>
    </lineage>
</organism>
<accession>I4DBR2</accession>
<dbReference type="EMBL" id="CP003639">
    <property type="protein sequence ID" value="AFM43236.1"/>
    <property type="molecule type" value="Genomic_DNA"/>
</dbReference>
<dbReference type="AlphaFoldDB" id="I4DBR2"/>
<name>I4DBR2_DESAJ</name>
<feature type="compositionally biased region" description="Polar residues" evidence="1">
    <location>
        <begin position="1"/>
        <end position="10"/>
    </location>
</feature>
<evidence type="ECO:0000313" key="3">
    <source>
        <dbReference type="Proteomes" id="UP000002892"/>
    </source>
</evidence>
<dbReference type="KEGG" id="dai:Desaci_4392"/>
<keyword evidence="3" id="KW-1185">Reference proteome</keyword>
<evidence type="ECO:0000256" key="1">
    <source>
        <dbReference type="SAM" id="MobiDB-lite"/>
    </source>
</evidence>
<feature type="region of interest" description="Disordered" evidence="1">
    <location>
        <begin position="1"/>
        <end position="40"/>
    </location>
</feature>
<protein>
    <submittedName>
        <fullName evidence="2">Uncharacterized protein</fullName>
    </submittedName>
</protein>
<evidence type="ECO:0000313" key="2">
    <source>
        <dbReference type="EMBL" id="AFM43236.1"/>
    </source>
</evidence>
<proteinExistence type="predicted"/>
<reference evidence="2 3" key="1">
    <citation type="journal article" date="2012" name="J. Bacteriol.">
        <title>Complete genome sequences of Desulfosporosinus orientis DSM765T, Desulfosporosinus youngiae DSM17734T, Desulfosporosinus meridiei DSM13257T, and Desulfosporosinus acidiphilus DSM22704T.</title>
        <authorList>
            <person name="Pester M."/>
            <person name="Brambilla E."/>
            <person name="Alazard D."/>
            <person name="Rattei T."/>
            <person name="Weinmaier T."/>
            <person name="Han J."/>
            <person name="Lucas S."/>
            <person name="Lapidus A."/>
            <person name="Cheng J.F."/>
            <person name="Goodwin L."/>
            <person name="Pitluck S."/>
            <person name="Peters L."/>
            <person name="Ovchinnikova G."/>
            <person name="Teshima H."/>
            <person name="Detter J.C."/>
            <person name="Han C.S."/>
            <person name="Tapia R."/>
            <person name="Land M.L."/>
            <person name="Hauser L."/>
            <person name="Kyrpides N.C."/>
            <person name="Ivanova N.N."/>
            <person name="Pagani I."/>
            <person name="Huntmann M."/>
            <person name="Wei C.L."/>
            <person name="Davenport K.W."/>
            <person name="Daligault H."/>
            <person name="Chain P.S."/>
            <person name="Chen A."/>
            <person name="Mavromatis K."/>
            <person name="Markowitz V."/>
            <person name="Szeto E."/>
            <person name="Mikhailova N."/>
            <person name="Pati A."/>
            <person name="Wagner M."/>
            <person name="Woyke T."/>
            <person name="Ollivier B."/>
            <person name="Klenk H.P."/>
            <person name="Spring S."/>
            <person name="Loy A."/>
        </authorList>
    </citation>
    <scope>NUCLEOTIDE SEQUENCE [LARGE SCALE GENOMIC DNA]</scope>
    <source>
        <strain evidence="3">DSM 22704 / JCM 16185 / SJ4</strain>
    </source>
</reference>
<dbReference type="eggNOG" id="ENOG5032T1T">
    <property type="taxonomic scope" value="Bacteria"/>
</dbReference>
<gene>
    <name evidence="2" type="ordered locus">Desaci_4392</name>
</gene>